<evidence type="ECO:0000256" key="7">
    <source>
        <dbReference type="PIRNR" id="PIRNR031032"/>
    </source>
</evidence>
<dbReference type="InterPro" id="IPR016964">
    <property type="entry name" value="Sigma2_recept"/>
</dbReference>
<feature type="transmembrane region" description="Helical" evidence="7">
    <location>
        <begin position="135"/>
        <end position="153"/>
    </location>
</feature>
<proteinExistence type="inferred from homology"/>
<dbReference type="RefSeq" id="XP_037170221.1">
    <property type="nucleotide sequence ID" value="XM_037302714.1"/>
</dbReference>
<gene>
    <name evidence="9" type="ORF">HO173_000766</name>
</gene>
<evidence type="ECO:0000313" key="9">
    <source>
        <dbReference type="EMBL" id="KAF6240973.1"/>
    </source>
</evidence>
<dbReference type="InterPro" id="IPR051987">
    <property type="entry name" value="Sigma-2_receptor-like"/>
</dbReference>
<evidence type="ECO:0000256" key="6">
    <source>
        <dbReference type="ARBA" id="ARBA00023136"/>
    </source>
</evidence>
<dbReference type="OrthoDB" id="433124at2759"/>
<dbReference type="PROSITE" id="PS51751">
    <property type="entry name" value="EXPERA"/>
    <property type="match status" value="1"/>
</dbReference>
<dbReference type="Pfam" id="PF05241">
    <property type="entry name" value="EBP"/>
    <property type="match status" value="1"/>
</dbReference>
<dbReference type="PANTHER" id="PTHR31204">
    <property type="entry name" value="SIGMA INTRACELLULAR RECEPTOR 2"/>
    <property type="match status" value="1"/>
</dbReference>
<organism evidence="9 10">
    <name type="scientific">Letharia columbiana</name>
    <dbReference type="NCBI Taxonomy" id="112416"/>
    <lineage>
        <taxon>Eukaryota</taxon>
        <taxon>Fungi</taxon>
        <taxon>Dikarya</taxon>
        <taxon>Ascomycota</taxon>
        <taxon>Pezizomycotina</taxon>
        <taxon>Lecanoromycetes</taxon>
        <taxon>OSLEUM clade</taxon>
        <taxon>Lecanoromycetidae</taxon>
        <taxon>Lecanorales</taxon>
        <taxon>Lecanorineae</taxon>
        <taxon>Parmeliaceae</taxon>
        <taxon>Letharia</taxon>
    </lineage>
</organism>
<evidence type="ECO:0000256" key="2">
    <source>
        <dbReference type="ARBA" id="ARBA00009096"/>
    </source>
</evidence>
<dbReference type="AlphaFoldDB" id="A0A8H6G5R9"/>
<accession>A0A8H6G5R9</accession>
<reference evidence="9 10" key="1">
    <citation type="journal article" date="2020" name="Genomics">
        <title>Complete, high-quality genomes from long-read metagenomic sequencing of two wolf lichen thalli reveals enigmatic genome architecture.</title>
        <authorList>
            <person name="McKenzie S.K."/>
            <person name="Walston R.F."/>
            <person name="Allen J.L."/>
        </authorList>
    </citation>
    <scope>NUCLEOTIDE SEQUENCE [LARGE SCALE GENOMIC DNA]</scope>
    <source>
        <strain evidence="9">WasteWater2</strain>
    </source>
</reference>
<dbReference type="InterPro" id="IPR033118">
    <property type="entry name" value="EXPERA"/>
</dbReference>
<comment type="similarity">
    <text evidence="2">Belongs to the TMEM97/sigma-2 receptor family.</text>
</comment>
<dbReference type="PIRSF" id="PIRSF031032">
    <property type="entry name" value="TMP_97_prd"/>
    <property type="match status" value="1"/>
</dbReference>
<feature type="transmembrane region" description="Helical" evidence="7">
    <location>
        <begin position="65"/>
        <end position="90"/>
    </location>
</feature>
<evidence type="ECO:0000256" key="5">
    <source>
        <dbReference type="ARBA" id="ARBA00022989"/>
    </source>
</evidence>
<protein>
    <recommendedName>
        <fullName evidence="7">Efficient mitochondria targeting-associated protein 19</fullName>
    </recommendedName>
</protein>
<keyword evidence="10" id="KW-1185">Reference proteome</keyword>
<keyword evidence="3 7" id="KW-0812">Transmembrane</keyword>
<evidence type="ECO:0000256" key="1">
    <source>
        <dbReference type="ARBA" id="ARBA00004477"/>
    </source>
</evidence>
<feature type="domain" description="EXPERA" evidence="8">
    <location>
        <begin position="10"/>
        <end position="149"/>
    </location>
</feature>
<keyword evidence="6 7" id="KW-0472">Membrane</keyword>
<evidence type="ECO:0000256" key="4">
    <source>
        <dbReference type="ARBA" id="ARBA00022824"/>
    </source>
</evidence>
<dbReference type="GO" id="GO:0005789">
    <property type="term" value="C:endoplasmic reticulum membrane"/>
    <property type="evidence" value="ECO:0007669"/>
    <property type="project" value="UniProtKB-SubCell"/>
</dbReference>
<keyword evidence="4 7" id="KW-0256">Endoplasmic reticulum</keyword>
<keyword evidence="5 7" id="KW-1133">Transmembrane helix</keyword>
<dbReference type="GeneID" id="59282444"/>
<dbReference type="EMBL" id="JACCJC010000002">
    <property type="protein sequence ID" value="KAF6240973.1"/>
    <property type="molecule type" value="Genomic_DNA"/>
</dbReference>
<feature type="transmembrane region" description="Helical" evidence="7">
    <location>
        <begin position="102"/>
        <end position="123"/>
    </location>
</feature>
<dbReference type="PANTHER" id="PTHR31204:SF1">
    <property type="entry name" value="SIGMA INTRACELLULAR RECEPTOR 2"/>
    <property type="match status" value="1"/>
</dbReference>
<comment type="subcellular location">
    <subcellularLocation>
        <location evidence="1">Endoplasmic reticulum membrane</location>
        <topology evidence="1">Multi-pass membrane protein</topology>
    </subcellularLocation>
</comment>
<evidence type="ECO:0000313" key="10">
    <source>
        <dbReference type="Proteomes" id="UP000578531"/>
    </source>
</evidence>
<comment type="caution">
    <text evidence="9">The sequence shown here is derived from an EMBL/GenBank/DDBJ whole genome shotgun (WGS) entry which is preliminary data.</text>
</comment>
<evidence type="ECO:0000256" key="3">
    <source>
        <dbReference type="ARBA" id="ARBA00022692"/>
    </source>
</evidence>
<dbReference type="Proteomes" id="UP000578531">
    <property type="component" value="Unassembled WGS sequence"/>
</dbReference>
<evidence type="ECO:0000259" key="8">
    <source>
        <dbReference type="PROSITE" id="PS51751"/>
    </source>
</evidence>
<name>A0A8H6G5R9_9LECA</name>
<sequence length="173" mass="19932">MAPSAWHRRLDLVYLAFFIIHVPIMFAVDLYPLYPLSLRPPFLADLRSWYIATYKDRFFTEEQPAWFWMFTVMEAGWHVPIGLTSIKPLWKGDHSPMLHLRLLLFAFQTALTTAVCVVEYTSWPELSAAEKSSLGGLYIPYLIFSLVMFADMYGRVKARLMATGESSHKSNSS</sequence>
<feature type="transmembrane region" description="Helical" evidence="7">
    <location>
        <begin position="12"/>
        <end position="34"/>
    </location>
</feature>